<accession>A0A1G5XMP1</accession>
<feature type="domain" description="DUF11" evidence="1">
    <location>
        <begin position="887"/>
        <end position="999"/>
    </location>
</feature>
<dbReference type="PANTHER" id="PTHR34819">
    <property type="entry name" value="LARGE CYSTEINE-RICH PERIPLASMIC PROTEIN OMCB"/>
    <property type="match status" value="1"/>
</dbReference>
<dbReference type="Proteomes" id="UP000323439">
    <property type="component" value="Unassembled WGS sequence"/>
</dbReference>
<feature type="domain" description="DUF11" evidence="1">
    <location>
        <begin position="167"/>
        <end position="281"/>
    </location>
</feature>
<organism evidence="2 3">
    <name type="scientific">Methanobrevibacter millerae</name>
    <dbReference type="NCBI Taxonomy" id="230361"/>
    <lineage>
        <taxon>Archaea</taxon>
        <taxon>Methanobacteriati</taxon>
        <taxon>Methanobacteriota</taxon>
        <taxon>Methanomada group</taxon>
        <taxon>Methanobacteria</taxon>
        <taxon>Methanobacteriales</taxon>
        <taxon>Methanobacteriaceae</taxon>
        <taxon>Methanobrevibacter</taxon>
    </lineage>
</organism>
<feature type="domain" description="DUF11" evidence="1">
    <location>
        <begin position="642"/>
        <end position="757"/>
    </location>
</feature>
<dbReference type="Pfam" id="PF01345">
    <property type="entry name" value="DUF11"/>
    <property type="match status" value="8"/>
</dbReference>
<dbReference type="AlphaFoldDB" id="A0A1G5XMP1"/>
<gene>
    <name evidence="2" type="ORF">SAMN02910315_02370</name>
</gene>
<evidence type="ECO:0000259" key="1">
    <source>
        <dbReference type="Pfam" id="PF01345"/>
    </source>
</evidence>
<feature type="domain" description="DUF11" evidence="1">
    <location>
        <begin position="772"/>
        <end position="882"/>
    </location>
</feature>
<dbReference type="EMBL" id="FMXB01000031">
    <property type="protein sequence ID" value="SDA71718.1"/>
    <property type="molecule type" value="Genomic_DNA"/>
</dbReference>
<evidence type="ECO:0000313" key="2">
    <source>
        <dbReference type="EMBL" id="SDA71718.1"/>
    </source>
</evidence>
<protein>
    <submittedName>
        <fullName evidence="2">Conserved repeat domain-containing protein</fullName>
    </submittedName>
</protein>
<feature type="non-terminal residue" evidence="2">
    <location>
        <position position="1004"/>
    </location>
</feature>
<evidence type="ECO:0000313" key="3">
    <source>
        <dbReference type="Proteomes" id="UP000323439"/>
    </source>
</evidence>
<proteinExistence type="predicted"/>
<feature type="domain" description="DUF11" evidence="1">
    <location>
        <begin position="285"/>
        <end position="400"/>
    </location>
</feature>
<reference evidence="2 3" key="1">
    <citation type="submission" date="2016-10" db="EMBL/GenBank/DDBJ databases">
        <authorList>
            <person name="Varghese N."/>
            <person name="Submissions S."/>
        </authorList>
    </citation>
    <scope>NUCLEOTIDE SEQUENCE [LARGE SCALE GENOMIC DNA]</scope>
    <source>
        <strain evidence="2 3">DSM 16643</strain>
    </source>
</reference>
<name>A0A1G5XMP1_9EURY</name>
<feature type="domain" description="DUF11" evidence="1">
    <location>
        <begin position="47"/>
        <end position="162"/>
    </location>
</feature>
<dbReference type="PANTHER" id="PTHR34819:SF3">
    <property type="entry name" value="CELL SURFACE PROTEIN"/>
    <property type="match status" value="1"/>
</dbReference>
<dbReference type="InterPro" id="IPR051172">
    <property type="entry name" value="Chlamydia_OmcB"/>
</dbReference>
<feature type="domain" description="DUF11" evidence="1">
    <location>
        <begin position="405"/>
        <end position="519"/>
    </location>
</feature>
<keyword evidence="3" id="KW-1185">Reference proteome</keyword>
<sequence length="1004" mass="110072">MTLKEVEFLSVCFNTTQAGNFTNVVVAGSNETDNKTANNTTTVLTPDLSVEKITITPVVKIGDQVTFEIIVRNTGETKLTNVFVEETSYNGLIYDSFVDNGLWNHSLINGKNVWKLNNELGLKGVVGLFVKFNTTVKGNFTNVVVAGSDETDNKTSNNTTTVLEPGLDVSKITLTPAVNIGNKVSFEIIVRNTGETNLTNVFVEEFSYTGLTYDSFVDNGLWTHSFVNGKNVWTLNRNLSVNEVVSLFVIFNTTVKGNFTNVVVAGSNETDNKTSNNTTTVLVPDFTLEKVTLTPAVKIGDQVKFEIIVKNTGEAELTNVFVEESSYTGLTYDSFVDNGLWSHSLINGKNVWTLNRNLSVNEVVSLFVNFNTTVKGNFTNVVVGGSNETENKTTNNTTTVLEPGLDVSKITITPAVNIGNQVKFEIIVRNTGEAELTNVFVEESSYTGLIYDSFVDNGLWAHSLINGKNVWILNKNLTVNDVVSLFVNFNTTVKGNFTNVVVAGSNETDNKTTNNTTTVLVPDFTVEKVTLTPAVKIGNQVKFEIIVRNTGEAELTNVFVEESFYNGLIYDSFVDNGLWSHSVVNGKNVWTLNRNLSVNGVVSLFVNFNTTVKGNFTNVVVAGSNETENKTTNNTTTVLTPDLDVSKVTLTPAVQVGNQTSFEIIVKNTGKVELTNVFIEETSYNGLTYDSFVDNGIWTHSLINGKNVWTLNMDLDVNEVVLLIVKFNTTAVGNFTNIVTVGSTETENKTANNNTTVYNDTVPVVPKNPGIDIEKIALKDIVILGSQARFEIVVRNTGDTILNDVVVSEDSFDGLIYDSFVDYNGLWIKNNDLSWTLNAPLYVGETFTLYVLFNTTAAGEFTNVVTVDTNETENKTTNDTVKVVKPDFSVEKVALEDVVIVGNQVTFEIVVRNTGEVALTDVVVEESSYTGLVYDSFVDYNGLWIKNNDLSWTLNAPLYVGEIATFYAVFNTTATGQFMNVVTVDTNETGNKSANDTVNVVKPD</sequence>
<dbReference type="InterPro" id="IPR047589">
    <property type="entry name" value="DUF11_rpt"/>
</dbReference>
<feature type="domain" description="DUF11" evidence="1">
    <location>
        <begin position="523"/>
        <end position="638"/>
    </location>
</feature>
<dbReference type="NCBIfam" id="TIGR01451">
    <property type="entry name" value="B_ant_repeat"/>
    <property type="match status" value="6"/>
</dbReference>
<dbReference type="InterPro" id="IPR001434">
    <property type="entry name" value="OmcB-like_DUF11"/>
</dbReference>